<proteinExistence type="predicted"/>
<organism evidence="3 4">
    <name type="scientific">Nyssa sinensis</name>
    <dbReference type="NCBI Taxonomy" id="561372"/>
    <lineage>
        <taxon>Eukaryota</taxon>
        <taxon>Viridiplantae</taxon>
        <taxon>Streptophyta</taxon>
        <taxon>Embryophyta</taxon>
        <taxon>Tracheophyta</taxon>
        <taxon>Spermatophyta</taxon>
        <taxon>Magnoliopsida</taxon>
        <taxon>eudicotyledons</taxon>
        <taxon>Gunneridae</taxon>
        <taxon>Pentapetalae</taxon>
        <taxon>asterids</taxon>
        <taxon>Cornales</taxon>
        <taxon>Nyssaceae</taxon>
        <taxon>Nyssa</taxon>
    </lineage>
</organism>
<dbReference type="AlphaFoldDB" id="A0A5J5C2S8"/>
<feature type="domain" description="F-box" evidence="2">
    <location>
        <begin position="31"/>
        <end position="55"/>
    </location>
</feature>
<reference evidence="3 4" key="1">
    <citation type="submission" date="2019-09" db="EMBL/GenBank/DDBJ databases">
        <title>A chromosome-level genome assembly of the Chinese tupelo Nyssa sinensis.</title>
        <authorList>
            <person name="Yang X."/>
            <person name="Kang M."/>
            <person name="Yang Y."/>
            <person name="Xiong H."/>
            <person name="Wang M."/>
            <person name="Zhang Z."/>
            <person name="Wang Z."/>
            <person name="Wu H."/>
            <person name="Ma T."/>
            <person name="Liu J."/>
            <person name="Xi Z."/>
        </authorList>
    </citation>
    <scope>NUCLEOTIDE SEQUENCE [LARGE SCALE GENOMIC DNA]</scope>
    <source>
        <strain evidence="3">J267</strain>
        <tissue evidence="3">Leaf</tissue>
    </source>
</reference>
<dbReference type="Gene3D" id="1.20.1280.50">
    <property type="match status" value="1"/>
</dbReference>
<protein>
    <recommendedName>
        <fullName evidence="2">F-box domain-containing protein</fullName>
    </recommendedName>
</protein>
<dbReference type="SUPFAM" id="SSF81383">
    <property type="entry name" value="F-box domain"/>
    <property type="match status" value="1"/>
</dbReference>
<gene>
    <name evidence="3" type="ORF">F0562_000124</name>
</gene>
<evidence type="ECO:0000259" key="2">
    <source>
        <dbReference type="Pfam" id="PF00646"/>
    </source>
</evidence>
<dbReference type="Pfam" id="PF00646">
    <property type="entry name" value="F-box"/>
    <property type="match status" value="1"/>
</dbReference>
<evidence type="ECO:0000313" key="3">
    <source>
        <dbReference type="EMBL" id="KAA8548440.1"/>
    </source>
</evidence>
<dbReference type="InterPro" id="IPR036047">
    <property type="entry name" value="F-box-like_dom_sf"/>
</dbReference>
<dbReference type="InterPro" id="IPR001810">
    <property type="entry name" value="F-box_dom"/>
</dbReference>
<evidence type="ECO:0000313" key="4">
    <source>
        <dbReference type="Proteomes" id="UP000325577"/>
    </source>
</evidence>
<dbReference type="Proteomes" id="UP000325577">
    <property type="component" value="Linkage Group LG0"/>
</dbReference>
<dbReference type="EMBL" id="CM018031">
    <property type="protein sequence ID" value="KAA8548440.1"/>
    <property type="molecule type" value="Genomic_DNA"/>
</dbReference>
<accession>A0A5J5C2S8</accession>
<name>A0A5J5C2S8_9ASTE</name>
<dbReference type="OrthoDB" id="10530493at2759"/>
<feature type="region of interest" description="Disordered" evidence="1">
    <location>
        <begin position="1"/>
        <end position="31"/>
    </location>
</feature>
<evidence type="ECO:0000256" key="1">
    <source>
        <dbReference type="SAM" id="MobiDB-lite"/>
    </source>
</evidence>
<keyword evidence="4" id="KW-1185">Reference proteome</keyword>
<feature type="compositionally biased region" description="Basic and acidic residues" evidence="1">
    <location>
        <begin position="1"/>
        <end position="13"/>
    </location>
</feature>
<sequence>MESERDVAMQERKGAKRTHQRTSPCEDSKPWANLPHEIIVEILYRLPVKTLLQFRPVLKWIPTLRA</sequence>